<reference evidence="4" key="1">
    <citation type="journal article" date="2019" name="Int. J. Syst. Evol. Microbiol.">
        <title>The Global Catalogue of Microorganisms (GCM) 10K type strain sequencing project: providing services to taxonomists for standard genome sequencing and annotation.</title>
        <authorList>
            <consortium name="The Broad Institute Genomics Platform"/>
            <consortium name="The Broad Institute Genome Sequencing Center for Infectious Disease"/>
            <person name="Wu L."/>
            <person name="Ma J."/>
        </authorList>
    </citation>
    <scope>NUCLEOTIDE SEQUENCE [LARGE SCALE GENOMIC DNA]</scope>
    <source>
        <strain evidence="4">CCM 7435</strain>
    </source>
</reference>
<dbReference type="SUPFAM" id="SSF48452">
    <property type="entry name" value="TPR-like"/>
    <property type="match status" value="2"/>
</dbReference>
<dbReference type="PANTHER" id="PTHR48125:SF10">
    <property type="entry name" value="OS12G0136300 PROTEIN"/>
    <property type="match status" value="1"/>
</dbReference>
<name>A0ABW4YSY0_9HYPH</name>
<feature type="chain" id="PRO_5046479971" evidence="2">
    <location>
        <begin position="22"/>
        <end position="732"/>
    </location>
</feature>
<gene>
    <name evidence="3" type="ORF">ACFSNC_02655</name>
</gene>
<protein>
    <submittedName>
        <fullName evidence="3">Tetratricopeptide repeat protein</fullName>
    </submittedName>
</protein>
<sequence>MSLKRAALLLLLGGAVIPAIAQQVQLPVGEAPTAGTPPADARPKVDESALRYFASQGDTRRLEAEIARLRALYPDWSPPADLFGPQTDPDLERMWTLYAEGKLSDVRSAIAARQAADASWQPPAELVARLAESENRRRLINASDAQQWSTVLRMATETPAILTCANVDILWRVAEAFGKTDQLQRALDVFTYLLTTCSDAAERLATIQKAMPVLNDEQLKQLLALERKDAQGQPEFAPIRDELIRRRIGRAAENPEYVVSADDISRLETVARGGDTPGDPLLLGWYLFRHDEASRALDWFKLALDRKGGAKAAEGYVLALNSLGRALEAEPIAFEWRDAAPENNKAYLDVVISLLTAAPPPVLGETVLTRFSPVVMRDRYVPGAQALGWYAFNTGQLVVAQAWFQTALSWDPNDEPSSYGLALTYWRLNDAARLNALVQTWRGRSERIVALVDPQLRATLEARNLQGRIDRTTDPLVAAALRVTPPPAGGFAPAPAAPQAGFQPIPAQAPTQQFQPVPTQAAAGRQPILVQTAPAQSAPAGRSYAQPTSYRESAPAPAPRPRAASGSGSVRGGGAAALSRGWRLMELNRPIEAVSAFDEAIKSGGRVAEEAAYGKSLAYMRKGMTNQAQVAAVEAPQSPRRAMQLTADLLAQRAFEFYKDQRYVEALISLDELARIGPEQQDHMMLRGWCYYNLRDYRSAERIFRALAAQGNTDAMNGVSEIEFARRLYKRE</sequence>
<proteinExistence type="predicted"/>
<feature type="region of interest" description="Disordered" evidence="1">
    <location>
        <begin position="533"/>
        <end position="572"/>
    </location>
</feature>
<dbReference type="PANTHER" id="PTHR48125">
    <property type="entry name" value="LP07818P1"/>
    <property type="match status" value="1"/>
</dbReference>
<evidence type="ECO:0000313" key="4">
    <source>
        <dbReference type="Proteomes" id="UP001597299"/>
    </source>
</evidence>
<evidence type="ECO:0000256" key="2">
    <source>
        <dbReference type="SAM" id="SignalP"/>
    </source>
</evidence>
<evidence type="ECO:0000256" key="1">
    <source>
        <dbReference type="SAM" id="MobiDB-lite"/>
    </source>
</evidence>
<organism evidence="3 4">
    <name type="scientific">Ancylobacter oerskovii</name>
    <dbReference type="NCBI Taxonomy" id="459519"/>
    <lineage>
        <taxon>Bacteria</taxon>
        <taxon>Pseudomonadati</taxon>
        <taxon>Pseudomonadota</taxon>
        <taxon>Alphaproteobacteria</taxon>
        <taxon>Hyphomicrobiales</taxon>
        <taxon>Xanthobacteraceae</taxon>
        <taxon>Ancylobacter</taxon>
    </lineage>
</organism>
<comment type="caution">
    <text evidence="3">The sequence shown here is derived from an EMBL/GenBank/DDBJ whole genome shotgun (WGS) entry which is preliminary data.</text>
</comment>
<dbReference type="EMBL" id="JBHUHD010000001">
    <property type="protein sequence ID" value="MFD2139293.1"/>
    <property type="molecule type" value="Genomic_DNA"/>
</dbReference>
<dbReference type="Gene3D" id="1.25.40.10">
    <property type="entry name" value="Tetratricopeptide repeat domain"/>
    <property type="match status" value="2"/>
</dbReference>
<dbReference type="Proteomes" id="UP001597299">
    <property type="component" value="Unassembled WGS sequence"/>
</dbReference>
<keyword evidence="4" id="KW-1185">Reference proteome</keyword>
<evidence type="ECO:0000313" key="3">
    <source>
        <dbReference type="EMBL" id="MFD2139293.1"/>
    </source>
</evidence>
<accession>A0ABW4YSY0</accession>
<feature type="signal peptide" evidence="2">
    <location>
        <begin position="1"/>
        <end position="21"/>
    </location>
</feature>
<dbReference type="RefSeq" id="WP_213353487.1">
    <property type="nucleotide sequence ID" value="NZ_JAHBGB010000036.1"/>
</dbReference>
<keyword evidence="2" id="KW-0732">Signal</keyword>
<dbReference type="InterPro" id="IPR011990">
    <property type="entry name" value="TPR-like_helical_dom_sf"/>
</dbReference>